<accession>A0A9W8DX89</accession>
<name>A0A9W8DX89_9FUNG</name>
<feature type="transmembrane region" description="Helical" evidence="1">
    <location>
        <begin position="213"/>
        <end position="233"/>
    </location>
</feature>
<evidence type="ECO:0000256" key="1">
    <source>
        <dbReference type="SAM" id="Phobius"/>
    </source>
</evidence>
<comment type="caution">
    <text evidence="3">The sequence shown here is derived from an EMBL/GenBank/DDBJ whole genome shotgun (WGS) entry which is preliminary data.</text>
</comment>
<proteinExistence type="predicted"/>
<dbReference type="EMBL" id="JANBPT010000100">
    <property type="protein sequence ID" value="KAJ1927833.1"/>
    <property type="molecule type" value="Genomic_DNA"/>
</dbReference>
<gene>
    <name evidence="3" type="ORF">IWQ60_002598</name>
</gene>
<evidence type="ECO:0000313" key="4">
    <source>
        <dbReference type="Proteomes" id="UP001150569"/>
    </source>
</evidence>
<feature type="signal peptide" evidence="2">
    <location>
        <begin position="1"/>
        <end position="29"/>
    </location>
</feature>
<keyword evidence="4" id="KW-1185">Reference proteome</keyword>
<reference evidence="3" key="1">
    <citation type="submission" date="2022-07" db="EMBL/GenBank/DDBJ databases">
        <title>Phylogenomic reconstructions and comparative analyses of Kickxellomycotina fungi.</title>
        <authorList>
            <person name="Reynolds N.K."/>
            <person name="Stajich J.E."/>
            <person name="Barry K."/>
            <person name="Grigoriev I.V."/>
            <person name="Crous P."/>
            <person name="Smith M.E."/>
        </authorList>
    </citation>
    <scope>NUCLEOTIDE SEQUENCE</scope>
    <source>
        <strain evidence="3">RSA 861</strain>
    </source>
</reference>
<protein>
    <submittedName>
        <fullName evidence="3">Uncharacterized protein</fullName>
    </submittedName>
</protein>
<evidence type="ECO:0000313" key="3">
    <source>
        <dbReference type="EMBL" id="KAJ1927833.1"/>
    </source>
</evidence>
<dbReference type="AlphaFoldDB" id="A0A9W8DX89"/>
<feature type="transmembrane region" description="Helical" evidence="1">
    <location>
        <begin position="315"/>
        <end position="338"/>
    </location>
</feature>
<keyword evidence="1" id="KW-0812">Transmembrane</keyword>
<sequence length="460" mass="50638">MRLSLTLRPGRLTVAALLLFLTSHRHAHGSILRTDTNQVVVAHSPPLLAEKNPATSVVPNYDAHLIELTLDAGCQFALPGFPLSVLPIPEDKQTRLAALVHLTPACPTVLQVLLANRGPTNGIAYDIRNAVNTLVFASKFNAPDADIGGTVENIFQYYLEGIPLYNMDILVVGADGGRTLSAVAGEANATAGLPVRIAYEASPWDAYYNSASWLGPCWTFFALHLLATAYLAYRAIRLMHIHGYDFRGPFLARHIVTVLLLLHFTLLMICPIESAFTRLSSCANKLGMALEGFAYFVLIVEWARVSYRRYHWRYLYYFNFLTLTTLALLALSACLAAAQVYHYTSEGLNTLSRGLRWYVGPTLILVQICVLVTACQQVFSLATAAAIMWTFSEAYKVDVNLELSACYADLFINQVGRGPHHDSSITSSDTFASHDLAGFFTRKFSILQQRGPPESAPCKG</sequence>
<feature type="transmembrane region" description="Helical" evidence="1">
    <location>
        <begin position="286"/>
        <end position="303"/>
    </location>
</feature>
<evidence type="ECO:0000256" key="2">
    <source>
        <dbReference type="SAM" id="SignalP"/>
    </source>
</evidence>
<keyword evidence="1" id="KW-0472">Membrane</keyword>
<keyword evidence="2" id="KW-0732">Signal</keyword>
<organism evidence="3 4">
    <name type="scientific">Tieghemiomyces parasiticus</name>
    <dbReference type="NCBI Taxonomy" id="78921"/>
    <lineage>
        <taxon>Eukaryota</taxon>
        <taxon>Fungi</taxon>
        <taxon>Fungi incertae sedis</taxon>
        <taxon>Zoopagomycota</taxon>
        <taxon>Kickxellomycotina</taxon>
        <taxon>Dimargaritomycetes</taxon>
        <taxon>Dimargaritales</taxon>
        <taxon>Dimargaritaceae</taxon>
        <taxon>Tieghemiomyces</taxon>
    </lineage>
</organism>
<feature type="transmembrane region" description="Helical" evidence="1">
    <location>
        <begin position="254"/>
        <end position="274"/>
    </location>
</feature>
<dbReference type="Proteomes" id="UP001150569">
    <property type="component" value="Unassembled WGS sequence"/>
</dbReference>
<feature type="transmembrane region" description="Helical" evidence="1">
    <location>
        <begin position="358"/>
        <end position="391"/>
    </location>
</feature>
<keyword evidence="1" id="KW-1133">Transmembrane helix</keyword>
<feature type="chain" id="PRO_5040977487" evidence="2">
    <location>
        <begin position="30"/>
        <end position="460"/>
    </location>
</feature>